<dbReference type="Proteomes" id="UP001623349">
    <property type="component" value="Unassembled WGS sequence"/>
</dbReference>
<dbReference type="InterPro" id="IPR001916">
    <property type="entry name" value="Glyco_hydro_22"/>
</dbReference>
<keyword evidence="6" id="KW-0378">Hydrolase</keyword>
<reference evidence="13 14" key="1">
    <citation type="submission" date="2024-08" db="EMBL/GenBank/DDBJ databases">
        <title>The draft genome of Apodemus speciosus.</title>
        <authorList>
            <person name="Nabeshima K."/>
            <person name="Suzuki S."/>
            <person name="Onuma M."/>
        </authorList>
    </citation>
    <scope>NUCLEOTIDE SEQUENCE [LARGE SCALE GENOMIC DNA]</scope>
    <source>
        <strain evidence="13">IB14-021</strain>
    </source>
</reference>
<dbReference type="EC" id="3.2.1.17" evidence="3"/>
<dbReference type="InterPro" id="IPR019799">
    <property type="entry name" value="Glyco_hydro_22_CS"/>
</dbReference>
<dbReference type="PRINTS" id="PR00135">
    <property type="entry name" value="LYZLACT"/>
</dbReference>
<accession>A0ABQ0F8Z0</accession>
<evidence type="ECO:0000256" key="6">
    <source>
        <dbReference type="ARBA" id="ARBA00022801"/>
    </source>
</evidence>
<keyword evidence="11" id="KW-0732">Signal</keyword>
<feature type="chain" id="PRO_5046848723" description="lysozyme" evidence="11">
    <location>
        <begin position="19"/>
        <end position="158"/>
    </location>
</feature>
<keyword evidence="14" id="KW-1185">Reference proteome</keyword>
<protein>
    <recommendedName>
        <fullName evidence="3">lysozyme</fullName>
        <ecNumber evidence="3">3.2.1.17</ecNumber>
    </recommendedName>
    <alternativeName>
        <fullName evidence="9">1,4-beta-N-acetylmuramidase C</fullName>
    </alternativeName>
</protein>
<dbReference type="SMART" id="SM00263">
    <property type="entry name" value="LYZ1"/>
    <property type="match status" value="1"/>
</dbReference>
<evidence type="ECO:0000256" key="5">
    <source>
        <dbReference type="ARBA" id="ARBA00022638"/>
    </source>
</evidence>
<comment type="similarity">
    <text evidence="10">Belongs to the glycosyl hydrolase 22 family.</text>
</comment>
<sequence length="158" mass="17794">MKALLTLGLLLLSVTVQAKVFERCELAKILKKREMDGYHGVSLASWVCLAQYESNYNTTATNYIPENGSRNYGIFQINSRYWCNDKKTPQAMNMCNMPCSDLLQDDITDTIQCAQKVVRNIQGVPTWWSGDPVDCPAGWDNLVPNSEAHVESSRRGMP</sequence>
<keyword evidence="7" id="KW-1015">Disulfide bond</keyword>
<dbReference type="InterPro" id="IPR000974">
    <property type="entry name" value="Glyco_hydro_22_lys"/>
</dbReference>
<dbReference type="InterPro" id="IPR023346">
    <property type="entry name" value="Lysozyme-like_dom_sf"/>
</dbReference>
<dbReference type="PANTHER" id="PTHR11407:SF28">
    <property type="entry name" value="LYSOZYME C"/>
    <property type="match status" value="1"/>
</dbReference>
<dbReference type="EMBL" id="BAAFST010000010">
    <property type="protein sequence ID" value="GAB1295591.1"/>
    <property type="molecule type" value="Genomic_DNA"/>
</dbReference>
<dbReference type="PANTHER" id="PTHR11407">
    <property type="entry name" value="LYSOZYME C"/>
    <property type="match status" value="1"/>
</dbReference>
<dbReference type="Gene3D" id="1.10.530.10">
    <property type="match status" value="1"/>
</dbReference>
<keyword evidence="8" id="KW-0326">Glycosidase</keyword>
<name>A0ABQ0F8Z0_APOSI</name>
<proteinExistence type="inferred from homology"/>
<keyword evidence="5" id="KW-0081">Bacteriolytic enzyme</keyword>
<keyword evidence="4" id="KW-0929">Antimicrobial</keyword>
<feature type="domain" description="Glycosyl hydrolases family 22 (GH22)" evidence="12">
    <location>
        <begin position="95"/>
        <end position="113"/>
    </location>
</feature>
<comment type="catalytic activity">
    <reaction evidence="1">
        <text>Hydrolysis of (1-&gt;4)-beta-linkages between N-acetylmuramic acid and N-acetyl-D-glucosamine residues in a peptidoglycan and between N-acetyl-D-glucosamine residues in chitodextrins.</text>
        <dbReference type="EC" id="3.2.1.17"/>
    </reaction>
</comment>
<evidence type="ECO:0000259" key="12">
    <source>
        <dbReference type="PROSITE" id="PS00128"/>
    </source>
</evidence>
<evidence type="ECO:0000256" key="7">
    <source>
        <dbReference type="ARBA" id="ARBA00023157"/>
    </source>
</evidence>
<evidence type="ECO:0000256" key="9">
    <source>
        <dbReference type="ARBA" id="ARBA00032459"/>
    </source>
</evidence>
<dbReference type="PRINTS" id="PR00137">
    <property type="entry name" value="LYSOZYME"/>
</dbReference>
<evidence type="ECO:0000313" key="14">
    <source>
        <dbReference type="Proteomes" id="UP001623349"/>
    </source>
</evidence>
<feature type="signal peptide" evidence="11">
    <location>
        <begin position="1"/>
        <end position="18"/>
    </location>
</feature>
<evidence type="ECO:0000256" key="2">
    <source>
        <dbReference type="ARBA" id="ARBA00011245"/>
    </source>
</evidence>
<evidence type="ECO:0000256" key="1">
    <source>
        <dbReference type="ARBA" id="ARBA00000632"/>
    </source>
</evidence>
<comment type="subunit">
    <text evidence="2">Monomer.</text>
</comment>
<evidence type="ECO:0000256" key="4">
    <source>
        <dbReference type="ARBA" id="ARBA00022529"/>
    </source>
</evidence>
<evidence type="ECO:0000313" key="13">
    <source>
        <dbReference type="EMBL" id="GAB1295591.1"/>
    </source>
</evidence>
<evidence type="ECO:0000256" key="8">
    <source>
        <dbReference type="ARBA" id="ARBA00023295"/>
    </source>
</evidence>
<dbReference type="PROSITE" id="PS51348">
    <property type="entry name" value="GLYCOSYL_HYDROL_F22_2"/>
    <property type="match status" value="1"/>
</dbReference>
<evidence type="ECO:0000256" key="3">
    <source>
        <dbReference type="ARBA" id="ARBA00012732"/>
    </source>
</evidence>
<evidence type="ECO:0000256" key="11">
    <source>
        <dbReference type="SAM" id="SignalP"/>
    </source>
</evidence>
<dbReference type="Pfam" id="PF00062">
    <property type="entry name" value="Lys"/>
    <property type="match status" value="1"/>
</dbReference>
<dbReference type="PROSITE" id="PS00128">
    <property type="entry name" value="GLYCOSYL_HYDROL_F22_1"/>
    <property type="match status" value="1"/>
</dbReference>
<dbReference type="CDD" id="cd16897">
    <property type="entry name" value="LYZ_C"/>
    <property type="match status" value="1"/>
</dbReference>
<comment type="caution">
    <text evidence="13">The sequence shown here is derived from an EMBL/GenBank/DDBJ whole genome shotgun (WGS) entry which is preliminary data.</text>
</comment>
<evidence type="ECO:0000256" key="10">
    <source>
        <dbReference type="RuleBase" id="RU004440"/>
    </source>
</evidence>
<organism evidence="13 14">
    <name type="scientific">Apodemus speciosus</name>
    <name type="common">Large Japanese field mouse</name>
    <dbReference type="NCBI Taxonomy" id="105296"/>
    <lineage>
        <taxon>Eukaryota</taxon>
        <taxon>Metazoa</taxon>
        <taxon>Chordata</taxon>
        <taxon>Craniata</taxon>
        <taxon>Vertebrata</taxon>
        <taxon>Euteleostomi</taxon>
        <taxon>Mammalia</taxon>
        <taxon>Eutheria</taxon>
        <taxon>Euarchontoglires</taxon>
        <taxon>Glires</taxon>
        <taxon>Rodentia</taxon>
        <taxon>Myomorpha</taxon>
        <taxon>Muroidea</taxon>
        <taxon>Muridae</taxon>
        <taxon>Murinae</taxon>
        <taxon>Apodemus</taxon>
    </lineage>
</organism>
<gene>
    <name evidence="13" type="ORF">APTSU1_001082500</name>
</gene>
<dbReference type="SUPFAM" id="SSF53955">
    <property type="entry name" value="Lysozyme-like"/>
    <property type="match status" value="1"/>
</dbReference>